<evidence type="ECO:0000313" key="2">
    <source>
        <dbReference type="EMBL" id="MFM0001358.1"/>
    </source>
</evidence>
<evidence type="ECO:0000313" key="3">
    <source>
        <dbReference type="Proteomes" id="UP001629230"/>
    </source>
</evidence>
<feature type="compositionally biased region" description="Basic and acidic residues" evidence="1">
    <location>
        <begin position="24"/>
        <end position="34"/>
    </location>
</feature>
<proteinExistence type="predicted"/>
<reference evidence="2 3" key="1">
    <citation type="journal article" date="2024" name="Chem. Sci.">
        <title>Discovery of megapolipeptins by genome mining of a Burkholderiales bacteria collection.</title>
        <authorList>
            <person name="Paulo B.S."/>
            <person name="Recchia M.J.J."/>
            <person name="Lee S."/>
            <person name="Fergusson C.H."/>
            <person name="Romanowski S.B."/>
            <person name="Hernandez A."/>
            <person name="Krull N."/>
            <person name="Liu D.Y."/>
            <person name="Cavanagh H."/>
            <person name="Bos A."/>
            <person name="Gray C.A."/>
            <person name="Murphy B.T."/>
            <person name="Linington R.G."/>
            <person name="Eustaquio A.S."/>
        </authorList>
    </citation>
    <scope>NUCLEOTIDE SEQUENCE [LARGE SCALE GENOMIC DNA]</scope>
    <source>
        <strain evidence="2 3">RL17-350-BIC-A</strain>
    </source>
</reference>
<sequence length="124" mass="13751">MDEKESLPQHVVERRKCSGGFSARSRDGGGKARDHRFLDRCARAAETQKEKANASLTLVACGVSSSMERAIHQTMPTRFRATRVNQFIKKRSGAPAASSARRMCNRITESAKAPPHRSRAILQK</sequence>
<keyword evidence="3" id="KW-1185">Reference proteome</keyword>
<protein>
    <submittedName>
        <fullName evidence="2">Uncharacterized protein</fullName>
    </submittedName>
</protein>
<accession>A0ABW9AN41</accession>
<organism evidence="2 3">
    <name type="scientific">Paraburkholderia dipogonis</name>
    <dbReference type="NCBI Taxonomy" id="1211383"/>
    <lineage>
        <taxon>Bacteria</taxon>
        <taxon>Pseudomonadati</taxon>
        <taxon>Pseudomonadota</taxon>
        <taxon>Betaproteobacteria</taxon>
        <taxon>Burkholderiales</taxon>
        <taxon>Burkholderiaceae</taxon>
        <taxon>Paraburkholderia</taxon>
    </lineage>
</organism>
<name>A0ABW9AN41_9BURK</name>
<evidence type="ECO:0000256" key="1">
    <source>
        <dbReference type="SAM" id="MobiDB-lite"/>
    </source>
</evidence>
<dbReference type="RefSeq" id="WP_408176830.1">
    <property type="nucleotide sequence ID" value="NZ_JAQQEZ010000005.1"/>
</dbReference>
<comment type="caution">
    <text evidence="2">The sequence shown here is derived from an EMBL/GenBank/DDBJ whole genome shotgun (WGS) entry which is preliminary data.</text>
</comment>
<dbReference type="Proteomes" id="UP001629230">
    <property type="component" value="Unassembled WGS sequence"/>
</dbReference>
<feature type="region of interest" description="Disordered" evidence="1">
    <location>
        <begin position="1"/>
        <end position="34"/>
    </location>
</feature>
<dbReference type="EMBL" id="JAQQEZ010000005">
    <property type="protein sequence ID" value="MFM0001358.1"/>
    <property type="molecule type" value="Genomic_DNA"/>
</dbReference>
<gene>
    <name evidence="2" type="ORF">PQR57_10035</name>
</gene>
<feature type="compositionally biased region" description="Basic and acidic residues" evidence="1">
    <location>
        <begin position="1"/>
        <end position="16"/>
    </location>
</feature>